<dbReference type="Pfam" id="PF00017">
    <property type="entry name" value="SH2"/>
    <property type="match status" value="2"/>
</dbReference>
<keyword evidence="12" id="KW-1185">Reference proteome</keyword>
<evidence type="ECO:0000256" key="4">
    <source>
        <dbReference type="PROSITE-ProRule" id="PRU00191"/>
    </source>
</evidence>
<feature type="domain" description="Phorbol-ester/DAG-type" evidence="8">
    <location>
        <begin position="627"/>
        <end position="678"/>
    </location>
</feature>
<organism evidence="11 12">
    <name type="scientific">Hermetia illucens</name>
    <name type="common">Black soldier fly</name>
    <dbReference type="NCBI Taxonomy" id="343691"/>
    <lineage>
        <taxon>Eukaryota</taxon>
        <taxon>Metazoa</taxon>
        <taxon>Ecdysozoa</taxon>
        <taxon>Arthropoda</taxon>
        <taxon>Hexapoda</taxon>
        <taxon>Insecta</taxon>
        <taxon>Pterygota</taxon>
        <taxon>Neoptera</taxon>
        <taxon>Endopterygota</taxon>
        <taxon>Diptera</taxon>
        <taxon>Brachycera</taxon>
        <taxon>Stratiomyomorpha</taxon>
        <taxon>Stratiomyidae</taxon>
        <taxon>Hermetiinae</taxon>
        <taxon>Hermetia</taxon>
    </lineage>
</organism>
<dbReference type="InParanoid" id="A0A7R8V8L3"/>
<evidence type="ECO:0000259" key="10">
    <source>
        <dbReference type="PROSITE" id="PS50238"/>
    </source>
</evidence>
<feature type="region of interest" description="Disordered" evidence="6">
    <location>
        <begin position="298"/>
        <end position="317"/>
    </location>
</feature>
<dbReference type="SUPFAM" id="SSF55550">
    <property type="entry name" value="SH2 domain"/>
    <property type="match status" value="2"/>
</dbReference>
<evidence type="ECO:0000313" key="12">
    <source>
        <dbReference type="Proteomes" id="UP000594454"/>
    </source>
</evidence>
<dbReference type="FunFam" id="3.30.505.10:FF:000100">
    <property type="entry name" value="phosphatidylinositol 3-kinase regulatory subunit gamma"/>
    <property type="match status" value="1"/>
</dbReference>
<dbReference type="PRINTS" id="PR00401">
    <property type="entry name" value="SH2DOMAIN"/>
</dbReference>
<evidence type="ECO:0000256" key="3">
    <source>
        <dbReference type="ARBA" id="ARBA00022999"/>
    </source>
</evidence>
<dbReference type="FunFam" id="3.30.505.10:FF:000080">
    <property type="entry name" value="Pi3K21B, isoform C"/>
    <property type="match status" value="1"/>
</dbReference>
<dbReference type="PROSITE" id="PS50001">
    <property type="entry name" value="SH2"/>
    <property type="match status" value="2"/>
</dbReference>
<feature type="region of interest" description="Disordered" evidence="6">
    <location>
        <begin position="925"/>
        <end position="992"/>
    </location>
</feature>
<evidence type="ECO:0000256" key="2">
    <source>
        <dbReference type="ARBA" id="ARBA00022833"/>
    </source>
</evidence>
<dbReference type="Gene3D" id="1.10.287.1490">
    <property type="match status" value="1"/>
</dbReference>
<dbReference type="InterPro" id="IPR000980">
    <property type="entry name" value="SH2"/>
</dbReference>
<dbReference type="InterPro" id="IPR032498">
    <property type="entry name" value="PI3K_P85_iSH2"/>
</dbReference>
<dbReference type="InterPro" id="IPR036860">
    <property type="entry name" value="SH2_dom_sf"/>
</dbReference>
<dbReference type="SUPFAM" id="SSF48350">
    <property type="entry name" value="GTPase activation domain, GAP"/>
    <property type="match status" value="1"/>
</dbReference>
<dbReference type="SUPFAM" id="SSF57889">
    <property type="entry name" value="Cysteine-rich domain"/>
    <property type="match status" value="1"/>
</dbReference>
<dbReference type="GO" id="GO:0008286">
    <property type="term" value="P:insulin receptor signaling pathway"/>
    <property type="evidence" value="ECO:0007669"/>
    <property type="project" value="TreeGrafter"/>
</dbReference>
<dbReference type="Gene3D" id="3.30.60.20">
    <property type="match status" value="1"/>
</dbReference>
<feature type="domain" description="SAM" evidence="9">
    <location>
        <begin position="518"/>
        <end position="562"/>
    </location>
</feature>
<dbReference type="SMART" id="SM00454">
    <property type="entry name" value="SAM"/>
    <property type="match status" value="1"/>
</dbReference>
<dbReference type="EMBL" id="LR899015">
    <property type="protein sequence ID" value="CAD7094108.1"/>
    <property type="molecule type" value="Genomic_DNA"/>
</dbReference>
<dbReference type="InterPro" id="IPR001660">
    <property type="entry name" value="SAM"/>
</dbReference>
<dbReference type="SMART" id="SM00324">
    <property type="entry name" value="RhoGAP"/>
    <property type="match status" value="1"/>
</dbReference>
<feature type="region of interest" description="Disordered" evidence="6">
    <location>
        <begin position="136"/>
        <end position="169"/>
    </location>
</feature>
<dbReference type="PROSITE" id="PS50105">
    <property type="entry name" value="SAM_DOMAIN"/>
    <property type="match status" value="1"/>
</dbReference>
<dbReference type="GO" id="GO:0046872">
    <property type="term" value="F:metal ion binding"/>
    <property type="evidence" value="ECO:0007669"/>
    <property type="project" value="UniProtKB-KW"/>
</dbReference>
<dbReference type="Proteomes" id="UP000594454">
    <property type="component" value="Chromosome 7"/>
</dbReference>
<evidence type="ECO:0000259" key="7">
    <source>
        <dbReference type="PROSITE" id="PS50001"/>
    </source>
</evidence>
<feature type="compositionally biased region" description="Polar residues" evidence="6">
    <location>
        <begin position="1423"/>
        <end position="1435"/>
    </location>
</feature>
<dbReference type="InterPro" id="IPR002219">
    <property type="entry name" value="PKC_DAG/PE"/>
</dbReference>
<dbReference type="InterPro" id="IPR000198">
    <property type="entry name" value="RhoGAP_dom"/>
</dbReference>
<dbReference type="SMART" id="SM00252">
    <property type="entry name" value="SH2"/>
    <property type="match status" value="2"/>
</dbReference>
<dbReference type="OrthoDB" id="3175255at2759"/>
<evidence type="ECO:0008006" key="13">
    <source>
        <dbReference type="Google" id="ProtNLM"/>
    </source>
</evidence>
<feature type="domain" description="SH2" evidence="7">
    <location>
        <begin position="1001"/>
        <end position="1095"/>
    </location>
</feature>
<dbReference type="GO" id="GO:0005942">
    <property type="term" value="C:phosphatidylinositol 3-kinase complex"/>
    <property type="evidence" value="ECO:0007669"/>
    <property type="project" value="TreeGrafter"/>
</dbReference>
<name>A0A7R8V8L3_HERIL</name>
<evidence type="ECO:0000259" key="8">
    <source>
        <dbReference type="PROSITE" id="PS50081"/>
    </source>
</evidence>
<dbReference type="InterPro" id="IPR046349">
    <property type="entry name" value="C1-like_sf"/>
</dbReference>
<dbReference type="PROSITE" id="PS50081">
    <property type="entry name" value="ZF_DAG_PE_2"/>
    <property type="match status" value="1"/>
</dbReference>
<keyword evidence="2" id="KW-0862">Zinc</keyword>
<evidence type="ECO:0000256" key="5">
    <source>
        <dbReference type="SAM" id="Coils"/>
    </source>
</evidence>
<accession>A0A7R8V8L3</accession>
<proteinExistence type="predicted"/>
<evidence type="ECO:0000256" key="6">
    <source>
        <dbReference type="SAM" id="MobiDB-lite"/>
    </source>
</evidence>
<dbReference type="InterPro" id="IPR013761">
    <property type="entry name" value="SAM/pointed_sf"/>
</dbReference>
<gene>
    <name evidence="11" type="ORF">HERILL_LOCUS16336</name>
</gene>
<feature type="domain" description="SH2" evidence="7">
    <location>
        <begin position="1307"/>
        <end position="1400"/>
    </location>
</feature>
<sequence length="1435" mass="162021">MRRLIAGMTSDNSDFTAYNSELTTKVGPTPVSVRQSPHISSCSTKKLGLQTEKGAPSSSQTFSDHTNNFCNHLDTEKNLNNGELAQVRFNPARLLCNSKKLSNGSSGNYELLRCCYNVTKAPAKVLGLLSRPGTLTAPASDPPLQDVEPLDHAPIDEQPSDDSLASAVTQGQLSLSPHEYENNLNDNSYESKKVSYIKLNLLEFFEDSTGNDDKAIKAMSVGSDDRCEEVVATTSLSIGVDTTEDNNDNGNEELPLDASAAAMTVKVDSRNYILRNCNINIGQPTGCAEVTSVTKKTTPPAKLANNNLPGEEDNDDPRQQVQLYPILLPQLKTVNDLTSMSTDKTHHFATINLPYSALFSDENEPQCSVTPMDCTCHHHSLPNIRFPLSTFTFDTLNSVKSSQQMTNSDSGVNELVDSTIDSDGGNNDHNQNVLPTLQNCAGVDSCVQRYLYDISIYCLCNMKCCCNCDANNCCSTDCASCFHLVCKTFCNMYWCAPQTKIYPTAPEVQLNDTPIEDWTKQNVLEWMTAVNLSQFIDIFELNNIKGCDLKHLDRDKLLNMGIEGFYQDAILTCVQELLCGERPDRVPVELLKDQRHVWARSEQVATPLRNIPKQSSVSADSSSSHHHHCFEETTFADLRYCSYCRLCLRGVQNQGLLCKNCNKISHRTCYAIHKDLECSSHANALPKEQSVELDGGFVKATNKNSVSNKDPSAVNMKVVPVRILCHLFDAKQHPAPMALMNLASALEIIAKEISSAATLCDYYNAPICTPDEHSEQLIESADTVVYNRALLSKHKPQQLVGFLKKFLSDLKDPLIPVQWYKTFMIVGRSLREEKLYNCLRHYIAQFPDHHKLTLSYFVHHVRKVLQIAYTKQDANQIDITSVILFAFSSIIMRPQWTEITSLLVNISIHVKILESLINEGMTAIRPRRGPVDIPPPALPPRKISLSTPNSKNHPLVCRQHTGSNTNSNGGRDRGDQQQPPLPLLPISSTNPGSEHLRDVEWYWGTLTREEVKEKLSGCPDGSFLVRDASSKCGEYTLTLVKDGTEKLIKICHEDGKYGFIKPYRFISVIELINNYREHSLQEYNPQLDIMLTKPISRYRVGEDDEFSTVSCSSSSVCDIGEFVNNAGPNASTDLHKLINRFLAAHEACEAQNQKMQQKKDLYEQIENELNWQKPAQEAFNKAIKLFEEQVAMQDRYRSLAQPNEFKFLDKNKELIRAKLKILRDSSEQLNTYLRKRKEYFQSIERDINSSKPEVHRFSRQKQRYHDRLKQYGFHEDEIKQLIEYGYDAWHEKYKTNLELPHYDDSSWLLQECTREHAESLLANTPTGTFLIRPRSAGHYALSIMCKNTVNHCIIHQTERGFGFAEPYNIYVSLKNLVLHYANNSLEEHNDTLVTTLKYPIHYILRQQQQQQQQQQSIGDDTLRSCSELGNSSSSR</sequence>
<evidence type="ECO:0000256" key="1">
    <source>
        <dbReference type="ARBA" id="ARBA00022723"/>
    </source>
</evidence>
<dbReference type="PROSITE" id="PS50238">
    <property type="entry name" value="RHOGAP"/>
    <property type="match status" value="1"/>
</dbReference>
<dbReference type="Pfam" id="PF00620">
    <property type="entry name" value="RhoGAP"/>
    <property type="match status" value="1"/>
</dbReference>
<evidence type="ECO:0000313" key="11">
    <source>
        <dbReference type="EMBL" id="CAD7094108.1"/>
    </source>
</evidence>
<dbReference type="Gene3D" id="1.10.150.50">
    <property type="entry name" value="Transcription Factor, Ets-1"/>
    <property type="match status" value="1"/>
</dbReference>
<keyword evidence="1" id="KW-0479">Metal-binding</keyword>
<protein>
    <recommendedName>
        <fullName evidence="13">Phosphatidylinositol 3-kinase regulatory subunit alpha</fullName>
    </recommendedName>
</protein>
<dbReference type="PANTHER" id="PTHR10155">
    <property type="entry name" value="PHOSPHATIDYLINOSITOL 3-KINASE REGULATORY SUBUNIT"/>
    <property type="match status" value="1"/>
</dbReference>
<dbReference type="Pfam" id="PF07647">
    <property type="entry name" value="SAM_2"/>
    <property type="match status" value="1"/>
</dbReference>
<keyword evidence="3 4" id="KW-0727">SH2 domain</keyword>
<dbReference type="GO" id="GO:0046854">
    <property type="term" value="P:phosphatidylinositol phosphate biosynthetic process"/>
    <property type="evidence" value="ECO:0007669"/>
    <property type="project" value="TreeGrafter"/>
</dbReference>
<feature type="region of interest" description="Disordered" evidence="6">
    <location>
        <begin position="1412"/>
        <end position="1435"/>
    </location>
</feature>
<dbReference type="PANTHER" id="PTHR10155:SF10">
    <property type="entry name" value="PI3K21B, ISOFORM B"/>
    <property type="match status" value="1"/>
</dbReference>
<dbReference type="GO" id="GO:0046935">
    <property type="term" value="F:1-phosphatidylinositol-3-kinase regulator activity"/>
    <property type="evidence" value="ECO:0007669"/>
    <property type="project" value="TreeGrafter"/>
</dbReference>
<dbReference type="PRINTS" id="PR00678">
    <property type="entry name" value="PI3KINASEP85"/>
</dbReference>
<evidence type="ECO:0000259" key="9">
    <source>
        <dbReference type="PROSITE" id="PS50105"/>
    </source>
</evidence>
<feature type="compositionally biased region" description="Polar residues" evidence="6">
    <location>
        <begin position="960"/>
        <end position="969"/>
    </location>
</feature>
<dbReference type="Pfam" id="PF16454">
    <property type="entry name" value="PI3K_P85_iSH2"/>
    <property type="match status" value="1"/>
</dbReference>
<feature type="domain" description="Rho-GAP" evidence="10">
    <location>
        <begin position="722"/>
        <end position="924"/>
    </location>
</feature>
<dbReference type="Gene3D" id="3.30.505.10">
    <property type="entry name" value="SH2 domain"/>
    <property type="match status" value="2"/>
</dbReference>
<dbReference type="SUPFAM" id="SSF47769">
    <property type="entry name" value="SAM/Pointed domain"/>
    <property type="match status" value="1"/>
</dbReference>
<keyword evidence="5" id="KW-0175">Coiled coil</keyword>
<dbReference type="Gene3D" id="1.10.555.10">
    <property type="entry name" value="Rho GTPase activation protein"/>
    <property type="match status" value="1"/>
</dbReference>
<reference evidence="11 12" key="1">
    <citation type="submission" date="2020-11" db="EMBL/GenBank/DDBJ databases">
        <authorList>
            <person name="Wallbank WR R."/>
            <person name="Pardo Diaz C."/>
            <person name="Kozak K."/>
            <person name="Martin S."/>
            <person name="Jiggins C."/>
            <person name="Moest M."/>
            <person name="Warren A I."/>
            <person name="Generalovic N T."/>
            <person name="Byers J.R.P. K."/>
            <person name="Montejo-Kovacevich G."/>
            <person name="Yen C E."/>
        </authorList>
    </citation>
    <scope>NUCLEOTIDE SEQUENCE [LARGE SCALE GENOMIC DNA]</scope>
</reference>
<dbReference type="InterPro" id="IPR008936">
    <property type="entry name" value="Rho_GTPase_activation_prot"/>
</dbReference>
<dbReference type="PROSITE" id="PS00479">
    <property type="entry name" value="ZF_DAG_PE_1"/>
    <property type="match status" value="1"/>
</dbReference>
<feature type="coiled-coil region" evidence="5">
    <location>
        <begin position="1138"/>
        <end position="1168"/>
    </location>
</feature>